<dbReference type="CDD" id="cd00592">
    <property type="entry name" value="HTH_MerR-like"/>
    <property type="match status" value="1"/>
</dbReference>
<name>A0A1I0R653_9FIRM</name>
<reference evidence="7 8" key="1">
    <citation type="submission" date="2016-10" db="EMBL/GenBank/DDBJ databases">
        <authorList>
            <person name="de Groot N.N."/>
        </authorList>
    </citation>
    <scope>NUCLEOTIDE SEQUENCE [LARGE SCALE GENOMIC DNA]</scope>
    <source>
        <strain evidence="7 8">DSM 9179</strain>
    </source>
</reference>
<keyword evidence="5" id="KW-1133">Transmembrane helix</keyword>
<keyword evidence="5" id="KW-0472">Membrane</keyword>
<feature type="domain" description="HTH merR-type" evidence="6">
    <location>
        <begin position="1"/>
        <end position="68"/>
    </location>
</feature>
<dbReference type="SMART" id="SM00422">
    <property type="entry name" value="HTH_MERR"/>
    <property type="match status" value="1"/>
</dbReference>
<dbReference type="Pfam" id="PF13411">
    <property type="entry name" value="MerR_1"/>
    <property type="match status" value="1"/>
</dbReference>
<dbReference type="GO" id="GO:0003700">
    <property type="term" value="F:DNA-binding transcription factor activity"/>
    <property type="evidence" value="ECO:0007669"/>
    <property type="project" value="InterPro"/>
</dbReference>
<dbReference type="AlphaFoldDB" id="A0A1I0R653"/>
<feature type="transmembrane region" description="Helical" evidence="5">
    <location>
        <begin position="128"/>
        <end position="147"/>
    </location>
</feature>
<feature type="transmembrane region" description="Helical" evidence="5">
    <location>
        <begin position="238"/>
        <end position="261"/>
    </location>
</feature>
<dbReference type="InterPro" id="IPR000551">
    <property type="entry name" value="MerR-type_HTH_dom"/>
</dbReference>
<evidence type="ECO:0000313" key="8">
    <source>
        <dbReference type="Proteomes" id="UP000199701"/>
    </source>
</evidence>
<keyword evidence="8" id="KW-1185">Reference proteome</keyword>
<keyword evidence="3" id="KW-0804">Transcription</keyword>
<dbReference type="InterPro" id="IPR047057">
    <property type="entry name" value="MerR_fam"/>
</dbReference>
<keyword evidence="1" id="KW-0805">Transcription regulation</keyword>
<evidence type="ECO:0000256" key="2">
    <source>
        <dbReference type="ARBA" id="ARBA00023125"/>
    </source>
</evidence>
<evidence type="ECO:0000256" key="1">
    <source>
        <dbReference type="ARBA" id="ARBA00023015"/>
    </source>
</evidence>
<feature type="coiled-coil region" evidence="4">
    <location>
        <begin position="93"/>
        <end position="120"/>
    </location>
</feature>
<dbReference type="InterPro" id="IPR009061">
    <property type="entry name" value="DNA-bd_dom_put_sf"/>
</dbReference>
<dbReference type="SUPFAM" id="SSF46955">
    <property type="entry name" value="Putative DNA-binding domain"/>
    <property type="match status" value="1"/>
</dbReference>
<feature type="transmembrane region" description="Helical" evidence="5">
    <location>
        <begin position="159"/>
        <end position="176"/>
    </location>
</feature>
<accession>A0A1I0R653</accession>
<dbReference type="GO" id="GO:0003677">
    <property type="term" value="F:DNA binding"/>
    <property type="evidence" value="ECO:0007669"/>
    <property type="project" value="UniProtKB-KW"/>
</dbReference>
<evidence type="ECO:0000256" key="4">
    <source>
        <dbReference type="SAM" id="Coils"/>
    </source>
</evidence>
<dbReference type="PROSITE" id="PS50937">
    <property type="entry name" value="HTH_MERR_2"/>
    <property type="match status" value="1"/>
</dbReference>
<evidence type="ECO:0000256" key="3">
    <source>
        <dbReference type="ARBA" id="ARBA00023163"/>
    </source>
</evidence>
<dbReference type="RefSeq" id="WP_092455351.1">
    <property type="nucleotide sequence ID" value="NZ_FOJI01000012.1"/>
</dbReference>
<feature type="transmembrane region" description="Helical" evidence="5">
    <location>
        <begin position="197"/>
        <end position="218"/>
    </location>
</feature>
<keyword evidence="5" id="KW-0812">Transmembrane</keyword>
<dbReference type="Proteomes" id="UP000199701">
    <property type="component" value="Unassembled WGS sequence"/>
</dbReference>
<dbReference type="Gene3D" id="1.10.1660.10">
    <property type="match status" value="1"/>
</dbReference>
<dbReference type="PANTHER" id="PTHR30204:SF94">
    <property type="entry name" value="HEAVY METAL-DEPENDENT TRANSCRIPTIONAL REGULATOR HI_0293-RELATED"/>
    <property type="match status" value="1"/>
</dbReference>
<dbReference type="OrthoDB" id="9791488at2"/>
<keyword evidence="2 7" id="KW-0238">DNA-binding</keyword>
<sequence length="271" mass="31581">MQIKEVEVTTGLTKKAIRYYEECGLINISKKENGYKEYNEENVNTLLLIKKYRLLDFSVDDIRKYMNNEDCRTVIGEKLAENEGKILQAHQVKQILEKMLEGEKIENMDIEKNLLEEKKKGYMYIKNNNMLFGIMNLIIFISIYSYVFMNHIKNDNFSMTFIIIIQGALTAIFIGITEKRKKRASSLDILLLERKPIEVLVQLFVSSFTYALSSVMLYDGIYLAKKFYFEWQASWLRIMATVMVGVVFTIGSIVILGLSFCDPNKKSHEYI</sequence>
<keyword evidence="4" id="KW-0175">Coiled coil</keyword>
<evidence type="ECO:0000259" key="6">
    <source>
        <dbReference type="PROSITE" id="PS50937"/>
    </source>
</evidence>
<dbReference type="PANTHER" id="PTHR30204">
    <property type="entry name" value="REDOX-CYCLING DRUG-SENSING TRANSCRIPTIONAL ACTIVATOR SOXR"/>
    <property type="match status" value="1"/>
</dbReference>
<protein>
    <submittedName>
        <fullName evidence="7">DNA-binding transcriptional regulator, MerR family</fullName>
    </submittedName>
</protein>
<gene>
    <name evidence="7" type="ORF">SAMN05421659_11225</name>
</gene>
<evidence type="ECO:0000256" key="5">
    <source>
        <dbReference type="SAM" id="Phobius"/>
    </source>
</evidence>
<dbReference type="EMBL" id="FOJI01000012">
    <property type="protein sequence ID" value="SEW35854.1"/>
    <property type="molecule type" value="Genomic_DNA"/>
</dbReference>
<evidence type="ECO:0000313" key="7">
    <source>
        <dbReference type="EMBL" id="SEW35854.1"/>
    </source>
</evidence>
<proteinExistence type="predicted"/>
<dbReference type="STRING" id="99656.SAMN05421659_11225"/>
<organism evidence="7 8">
    <name type="scientific">[Clostridium] fimetarium</name>
    <dbReference type="NCBI Taxonomy" id="99656"/>
    <lineage>
        <taxon>Bacteria</taxon>
        <taxon>Bacillati</taxon>
        <taxon>Bacillota</taxon>
        <taxon>Clostridia</taxon>
        <taxon>Lachnospirales</taxon>
        <taxon>Lachnospiraceae</taxon>
    </lineage>
</organism>